<evidence type="ECO:0008006" key="4">
    <source>
        <dbReference type="Google" id="ProtNLM"/>
    </source>
</evidence>
<comment type="caution">
    <text evidence="2">The sequence shown here is derived from an EMBL/GenBank/DDBJ whole genome shotgun (WGS) entry which is preliminary data.</text>
</comment>
<evidence type="ECO:0000256" key="1">
    <source>
        <dbReference type="SAM" id="MobiDB-lite"/>
    </source>
</evidence>
<organism evidence="2 3">
    <name type="scientific">Paramarasmius palmivorus</name>
    <dbReference type="NCBI Taxonomy" id="297713"/>
    <lineage>
        <taxon>Eukaryota</taxon>
        <taxon>Fungi</taxon>
        <taxon>Dikarya</taxon>
        <taxon>Basidiomycota</taxon>
        <taxon>Agaricomycotina</taxon>
        <taxon>Agaricomycetes</taxon>
        <taxon>Agaricomycetidae</taxon>
        <taxon>Agaricales</taxon>
        <taxon>Marasmiineae</taxon>
        <taxon>Marasmiaceae</taxon>
        <taxon>Paramarasmius</taxon>
    </lineage>
</organism>
<accession>A0AAW0EDR3</accession>
<evidence type="ECO:0000313" key="3">
    <source>
        <dbReference type="Proteomes" id="UP001383192"/>
    </source>
</evidence>
<dbReference type="PANTHER" id="PTHR43721:SF9">
    <property type="entry name" value="GTP-BINDING PROTEIN 1"/>
    <property type="match status" value="1"/>
</dbReference>
<dbReference type="InterPro" id="IPR050055">
    <property type="entry name" value="EF-Tu_GTPase"/>
</dbReference>
<dbReference type="EMBL" id="JAYKXP010000001">
    <property type="protein sequence ID" value="KAK7062613.1"/>
    <property type="molecule type" value="Genomic_DNA"/>
</dbReference>
<feature type="compositionally biased region" description="Low complexity" evidence="1">
    <location>
        <begin position="162"/>
        <end position="184"/>
    </location>
</feature>
<feature type="region of interest" description="Disordered" evidence="1">
    <location>
        <begin position="151"/>
        <end position="192"/>
    </location>
</feature>
<feature type="compositionally biased region" description="Basic residues" evidence="1">
    <location>
        <begin position="276"/>
        <end position="286"/>
    </location>
</feature>
<feature type="region of interest" description="Disordered" evidence="1">
    <location>
        <begin position="406"/>
        <end position="449"/>
    </location>
</feature>
<dbReference type="GO" id="GO:0003746">
    <property type="term" value="F:translation elongation factor activity"/>
    <property type="evidence" value="ECO:0007669"/>
    <property type="project" value="TreeGrafter"/>
</dbReference>
<feature type="region of interest" description="Disordered" evidence="1">
    <location>
        <begin position="1"/>
        <end position="38"/>
    </location>
</feature>
<feature type="region of interest" description="Disordered" evidence="1">
    <location>
        <begin position="263"/>
        <end position="316"/>
    </location>
</feature>
<dbReference type="PANTHER" id="PTHR43721">
    <property type="entry name" value="ELONGATION FACTOR TU-RELATED"/>
    <property type="match status" value="1"/>
</dbReference>
<feature type="compositionally biased region" description="Low complexity" evidence="1">
    <location>
        <begin position="25"/>
        <end position="38"/>
    </location>
</feature>
<name>A0AAW0EDR3_9AGAR</name>
<keyword evidence="3" id="KW-1185">Reference proteome</keyword>
<reference evidence="2 3" key="1">
    <citation type="submission" date="2024-01" db="EMBL/GenBank/DDBJ databases">
        <title>A draft genome for a cacao thread blight-causing isolate of Paramarasmius palmivorus.</title>
        <authorList>
            <person name="Baruah I.K."/>
            <person name="Bukari Y."/>
            <person name="Amoako-Attah I."/>
            <person name="Meinhardt L.W."/>
            <person name="Bailey B.A."/>
            <person name="Cohen S.P."/>
        </authorList>
    </citation>
    <scope>NUCLEOTIDE SEQUENCE [LARGE SCALE GENOMIC DNA]</scope>
    <source>
        <strain evidence="2 3">GH-12</strain>
    </source>
</reference>
<dbReference type="AlphaFoldDB" id="A0AAW0EDR3"/>
<evidence type="ECO:0000313" key="2">
    <source>
        <dbReference type="EMBL" id="KAK7062613.1"/>
    </source>
</evidence>
<gene>
    <name evidence="2" type="ORF">VNI00_000101</name>
</gene>
<proteinExistence type="predicted"/>
<dbReference type="Proteomes" id="UP001383192">
    <property type="component" value="Unassembled WGS sequence"/>
</dbReference>
<protein>
    <recommendedName>
        <fullName evidence="4">GTP binding protein 2</fullName>
    </recommendedName>
</protein>
<sequence length="480" mass="51418">MFGEDESESPRVPSPWDSLMSTPASSSPYSRPVLSSSPLAASSIPKLVPESDDGNVEYKLQLLNPSPSRFARLVTQLKWRLLEGGGQAYYELGVADSGALVGLSRIDLESSLETLEMMAGEIGASVIVVKEIEVPAAMAKIAAEQEDYRYGRKRRESGSGIGSEASGEGTTTATETETDPSTTDVDGDDDTFFVQHTNKPSAFQVKELENLDPHAIFSMDPEPDPADNADEELEADDIIAHNAPQFLVDLEISSVFKPRPVRTKAHLHPPFPASKRGNKGPKPKKLKNQDHNSIVESGEAKKSHNRRAARDKRREEKRKALLAVAENSLGVASAPDLLSTRDAPETNANAGADALFLGLETLHVSVEEPSVPGLANDDSIPAISLTSEPSPTASNFAEDLGEDDVFASPTPSLPYKTFQSGSSAEPHTPLSEGTEGLLSAPLNGGTKSGGEEVRLIVEALVVRKMSLEEAFLDFEGFSLT</sequence>